<dbReference type="Pfam" id="PF21722">
    <property type="entry name" value="Gly_rich_2"/>
    <property type="match status" value="1"/>
</dbReference>
<proteinExistence type="predicted"/>
<sequence length="299" mass="27891">MPFLATFAGGAVRPYRANRVGTGSITVNYSIVSGGGSGMSANMRYVSPGGGGGIFQTTSIPISRMAYIVIGAGGAVTIPTEFTQMIYGNNGSPSTIYNGSGLFVQPLGGGGGGSNGASGGGAAIDYSPFPNTFQSWGVGLGTAGQGNNGGNVTLGGTSAYGGAGGGGGAGGVGALSNWSTGGAGGAGLACSSTDGVVRAGGGGGFTGNLTAAAAGTGGGGVSAVLVGANGAANTGGGGGGAWYVVTNYENVLGGNGGSGIVVIQYAGTVALARGGTITGVGTGPIRHTFTSSGIFTVIA</sequence>
<evidence type="ECO:0000313" key="2">
    <source>
        <dbReference type="EMBL" id="CAB5224764.1"/>
    </source>
</evidence>
<dbReference type="EMBL" id="LR798339">
    <property type="protein sequence ID" value="CAB5224764.1"/>
    <property type="molecule type" value="Genomic_DNA"/>
</dbReference>
<organism evidence="2">
    <name type="scientific">uncultured Caudovirales phage</name>
    <dbReference type="NCBI Taxonomy" id="2100421"/>
    <lineage>
        <taxon>Viruses</taxon>
        <taxon>Duplodnaviria</taxon>
        <taxon>Heunggongvirae</taxon>
        <taxon>Uroviricota</taxon>
        <taxon>Caudoviricetes</taxon>
        <taxon>Peduoviridae</taxon>
        <taxon>Maltschvirus</taxon>
        <taxon>Maltschvirus maltsch</taxon>
    </lineage>
</organism>
<dbReference type="InterPro" id="IPR049304">
    <property type="entry name" value="Gly_rich_dom"/>
</dbReference>
<accession>A0A6J7X5B4</accession>
<name>A0A6J7X5B4_9CAUD</name>
<evidence type="ECO:0000259" key="1">
    <source>
        <dbReference type="Pfam" id="PF21722"/>
    </source>
</evidence>
<feature type="domain" description="Glycine-rich" evidence="1">
    <location>
        <begin position="23"/>
        <end position="265"/>
    </location>
</feature>
<gene>
    <name evidence="2" type="ORF">UFOVP742_3</name>
</gene>
<protein>
    <recommendedName>
        <fullName evidence="1">Glycine-rich domain-containing protein</fullName>
    </recommendedName>
</protein>
<reference evidence="2" key="1">
    <citation type="submission" date="2020-05" db="EMBL/GenBank/DDBJ databases">
        <authorList>
            <person name="Chiriac C."/>
            <person name="Salcher M."/>
            <person name="Ghai R."/>
            <person name="Kavagutti S V."/>
        </authorList>
    </citation>
    <scope>NUCLEOTIDE SEQUENCE</scope>
</reference>